<gene>
    <name evidence="1" type="ORF">UT63_C0025G0009</name>
</gene>
<reference evidence="1 2" key="1">
    <citation type="journal article" date="2015" name="Nature">
        <title>rRNA introns, odd ribosomes, and small enigmatic genomes across a large radiation of phyla.</title>
        <authorList>
            <person name="Brown C.T."/>
            <person name="Hug L.A."/>
            <person name="Thomas B.C."/>
            <person name="Sharon I."/>
            <person name="Castelle C.J."/>
            <person name="Singh A."/>
            <person name="Wilkins M.J."/>
            <person name="Williams K.H."/>
            <person name="Banfield J.F."/>
        </authorList>
    </citation>
    <scope>NUCLEOTIDE SEQUENCE [LARGE SCALE GENOMIC DNA]</scope>
</reference>
<dbReference type="InterPro" id="IPR010985">
    <property type="entry name" value="Ribbon_hlx_hlx"/>
</dbReference>
<dbReference type="GO" id="GO:0006355">
    <property type="term" value="P:regulation of DNA-templated transcription"/>
    <property type="evidence" value="ECO:0007669"/>
    <property type="project" value="InterPro"/>
</dbReference>
<dbReference type="SUPFAM" id="SSF47598">
    <property type="entry name" value="Ribbon-helix-helix"/>
    <property type="match status" value="1"/>
</dbReference>
<protein>
    <recommendedName>
        <fullName evidence="3">Ribbon-helix-helix protein CopG domain-containing protein</fullName>
    </recommendedName>
</protein>
<dbReference type="EMBL" id="LBXN01000025">
    <property type="protein sequence ID" value="KKR33032.1"/>
    <property type="molecule type" value="Genomic_DNA"/>
</dbReference>
<evidence type="ECO:0000313" key="1">
    <source>
        <dbReference type="EMBL" id="KKR33032.1"/>
    </source>
</evidence>
<evidence type="ECO:0008006" key="3">
    <source>
        <dbReference type="Google" id="ProtNLM"/>
    </source>
</evidence>
<name>A0A0G0T5A4_9BACT</name>
<dbReference type="AlphaFoldDB" id="A0A0G0T5A4"/>
<sequence length="95" mass="10975">MDSRYVRTTISLPEDLLFEIKKKALMEKKTITEVISDNLSLMLGKNIPNRKPIDIEALFGVWGNGVSGTKFLKKVRYGKEEKAREKYLAKLWKKS</sequence>
<organism evidence="1 2">
    <name type="scientific">Candidatus Gottesmanbacteria bacterium GW2011_GWC2_39_8</name>
    <dbReference type="NCBI Taxonomy" id="1618450"/>
    <lineage>
        <taxon>Bacteria</taxon>
        <taxon>Candidatus Gottesmaniibacteriota</taxon>
    </lineage>
</organism>
<evidence type="ECO:0000313" key="2">
    <source>
        <dbReference type="Proteomes" id="UP000034539"/>
    </source>
</evidence>
<dbReference type="Proteomes" id="UP000034539">
    <property type="component" value="Unassembled WGS sequence"/>
</dbReference>
<proteinExistence type="predicted"/>
<accession>A0A0G0T5A4</accession>
<comment type="caution">
    <text evidence="1">The sequence shown here is derived from an EMBL/GenBank/DDBJ whole genome shotgun (WGS) entry which is preliminary data.</text>
</comment>